<proteinExistence type="predicted"/>
<reference evidence="3 4" key="1">
    <citation type="submission" date="2018-08" db="EMBL/GenBank/DDBJ databases">
        <title>A genome reference for cultivated species of the human gut microbiota.</title>
        <authorList>
            <person name="Zou Y."/>
            <person name="Xue W."/>
            <person name="Luo G."/>
        </authorList>
    </citation>
    <scope>NUCLEOTIDE SEQUENCE [LARGE SCALE GENOMIC DNA]</scope>
    <source>
        <strain evidence="1 3">AF14-6AC</strain>
        <strain evidence="2 4">OF03-11</strain>
    </source>
</reference>
<protein>
    <submittedName>
        <fullName evidence="2">Uncharacterized protein</fullName>
    </submittedName>
</protein>
<dbReference type="EMBL" id="QSCO01000017">
    <property type="protein sequence ID" value="RGY05597.1"/>
    <property type="molecule type" value="Genomic_DNA"/>
</dbReference>
<evidence type="ECO:0000313" key="1">
    <source>
        <dbReference type="EMBL" id="RGV21658.1"/>
    </source>
</evidence>
<evidence type="ECO:0000313" key="4">
    <source>
        <dbReference type="Proteomes" id="UP000284434"/>
    </source>
</evidence>
<sequence>MPGKTKDFVFPGKRRTDEINGSLTGLFQANRSDDIKPGSGIEKNKSTFRVNMYINTKIYSSTNYIESFKI</sequence>
<dbReference type="AlphaFoldDB" id="A0A413IAK6"/>
<organism evidence="2 4">
    <name type="scientific">Odoribacter splanchnicus</name>
    <dbReference type="NCBI Taxonomy" id="28118"/>
    <lineage>
        <taxon>Bacteria</taxon>
        <taxon>Pseudomonadati</taxon>
        <taxon>Bacteroidota</taxon>
        <taxon>Bacteroidia</taxon>
        <taxon>Bacteroidales</taxon>
        <taxon>Odoribacteraceae</taxon>
        <taxon>Odoribacter</taxon>
    </lineage>
</organism>
<evidence type="ECO:0000313" key="2">
    <source>
        <dbReference type="EMBL" id="RGY05597.1"/>
    </source>
</evidence>
<accession>A0A413IAK6</accession>
<dbReference type="Proteomes" id="UP000284434">
    <property type="component" value="Unassembled WGS sequence"/>
</dbReference>
<dbReference type="Proteomes" id="UP000283426">
    <property type="component" value="Unassembled WGS sequence"/>
</dbReference>
<evidence type="ECO:0000313" key="3">
    <source>
        <dbReference type="Proteomes" id="UP000283426"/>
    </source>
</evidence>
<comment type="caution">
    <text evidence="2">The sequence shown here is derived from an EMBL/GenBank/DDBJ whole genome shotgun (WGS) entry which is preliminary data.</text>
</comment>
<name>A0A413IAK6_9BACT</name>
<gene>
    <name evidence="1" type="ORF">DWW24_14760</name>
    <name evidence="2" type="ORF">DXA53_12555</name>
</gene>
<dbReference type="EMBL" id="QRYW01000034">
    <property type="protein sequence ID" value="RGV21658.1"/>
    <property type="molecule type" value="Genomic_DNA"/>
</dbReference>